<evidence type="ECO:0000313" key="2">
    <source>
        <dbReference type="Proteomes" id="UP000016843"/>
    </source>
</evidence>
<accession>U5C0F6</accession>
<reference evidence="1 2" key="1">
    <citation type="journal article" date="2013" name="Genome Announc.">
        <title>Draft Genome Sequence of the Psychrophilic and Alkaliphilic Rhodonellum psychrophilum Strain GCM71T.</title>
        <authorList>
            <person name="Hauptmann A.L."/>
            <person name="Glaring M.A."/>
            <person name="Hallin P.F."/>
            <person name="Prieme A."/>
            <person name="Stougaard P."/>
        </authorList>
    </citation>
    <scope>NUCLEOTIDE SEQUENCE [LARGE SCALE GENOMIC DNA]</scope>
    <source>
        <strain evidence="1 2">GCM71</strain>
    </source>
</reference>
<protein>
    <submittedName>
        <fullName evidence="1">Uncharacterized protein</fullName>
    </submittedName>
</protein>
<dbReference type="AlphaFoldDB" id="U5C0F6"/>
<comment type="caution">
    <text evidence="1">The sequence shown here is derived from an EMBL/GenBank/DDBJ whole genome shotgun (WGS) entry which is preliminary data.</text>
</comment>
<keyword evidence="2" id="KW-1185">Reference proteome</keyword>
<name>U5C0F6_9BACT</name>
<sequence>MARIMTDQKPKKKLAPGNRLYFRKRIQPAAVDSIFPAIKGKKLSALSITNEILKESSFTTPLNRWLFFFVSSKSRKFTFWVT</sequence>
<proteinExistence type="predicted"/>
<dbReference type="Proteomes" id="UP000016843">
    <property type="component" value="Unassembled WGS sequence"/>
</dbReference>
<organism evidence="1 2">
    <name type="scientific">Rhodonellum psychrophilum GCM71 = DSM 17998</name>
    <dbReference type="NCBI Taxonomy" id="1123057"/>
    <lineage>
        <taxon>Bacteria</taxon>
        <taxon>Pseudomonadati</taxon>
        <taxon>Bacteroidota</taxon>
        <taxon>Cytophagia</taxon>
        <taxon>Cytophagales</taxon>
        <taxon>Cytophagaceae</taxon>
        <taxon>Rhodonellum</taxon>
    </lineage>
</organism>
<evidence type="ECO:0000313" key="1">
    <source>
        <dbReference type="EMBL" id="ERM83573.1"/>
    </source>
</evidence>
<gene>
    <name evidence="1" type="ORF">P872_03025</name>
</gene>
<dbReference type="EMBL" id="AWXR01000011">
    <property type="protein sequence ID" value="ERM83573.1"/>
    <property type="molecule type" value="Genomic_DNA"/>
</dbReference>